<evidence type="ECO:0000256" key="4">
    <source>
        <dbReference type="ARBA" id="ARBA00022777"/>
    </source>
</evidence>
<dbReference type="InterPro" id="IPR011006">
    <property type="entry name" value="CheY-like_superfamily"/>
</dbReference>
<dbReference type="InterPro" id="IPR003594">
    <property type="entry name" value="HATPase_dom"/>
</dbReference>
<dbReference type="SUPFAM" id="SSF55874">
    <property type="entry name" value="ATPase domain of HSP90 chaperone/DNA topoisomerase II/histidine kinase"/>
    <property type="match status" value="1"/>
</dbReference>
<dbReference type="PANTHER" id="PTHR43047:SF9">
    <property type="entry name" value="HISTIDINE KINASE"/>
    <property type="match status" value="1"/>
</dbReference>
<dbReference type="InterPro" id="IPR005467">
    <property type="entry name" value="His_kinase_dom"/>
</dbReference>
<dbReference type="Pfam" id="PF02518">
    <property type="entry name" value="HATPase_c"/>
    <property type="match status" value="1"/>
</dbReference>
<evidence type="ECO:0000259" key="6">
    <source>
        <dbReference type="PROSITE" id="PS50109"/>
    </source>
</evidence>
<evidence type="ECO:0000256" key="3">
    <source>
        <dbReference type="ARBA" id="ARBA00022679"/>
    </source>
</evidence>
<comment type="caution">
    <text evidence="8">The sequence shown here is derived from an EMBL/GenBank/DDBJ whole genome shotgun (WGS) entry which is preliminary data.</text>
</comment>
<dbReference type="EMBL" id="JBHSWW010000703">
    <property type="protein sequence ID" value="MFC6755316.1"/>
    <property type="molecule type" value="Genomic_DNA"/>
</dbReference>
<feature type="domain" description="Response regulatory" evidence="7">
    <location>
        <begin position="123"/>
        <end position="181"/>
    </location>
</feature>
<dbReference type="AlphaFoldDB" id="A0ABD5SFY3"/>
<dbReference type="GO" id="GO:0004673">
    <property type="term" value="F:protein histidine kinase activity"/>
    <property type="evidence" value="ECO:0007669"/>
    <property type="project" value="UniProtKB-EC"/>
</dbReference>
<accession>A0ABD5SFY3</accession>
<feature type="domain" description="Histidine kinase" evidence="6">
    <location>
        <begin position="1"/>
        <end position="104"/>
    </location>
</feature>
<reference evidence="8 9" key="1">
    <citation type="journal article" date="2019" name="Int. J. Syst. Evol. Microbiol.">
        <title>The Global Catalogue of Microorganisms (GCM) 10K type strain sequencing project: providing services to taxonomists for standard genome sequencing and annotation.</title>
        <authorList>
            <consortium name="The Broad Institute Genomics Platform"/>
            <consortium name="The Broad Institute Genome Sequencing Center for Infectious Disease"/>
            <person name="Wu L."/>
            <person name="Ma J."/>
        </authorList>
    </citation>
    <scope>NUCLEOTIDE SEQUENCE [LARGE SCALE GENOMIC DNA]</scope>
    <source>
        <strain evidence="8 9">CGMCC 1.3239</strain>
    </source>
</reference>
<evidence type="ECO:0000259" key="7">
    <source>
        <dbReference type="PROSITE" id="PS50110"/>
    </source>
</evidence>
<dbReference type="PROSITE" id="PS50109">
    <property type="entry name" value="HIS_KIN"/>
    <property type="match status" value="1"/>
</dbReference>
<gene>
    <name evidence="8" type="ORF">ACFQEU_17850</name>
</gene>
<dbReference type="InterPro" id="IPR004358">
    <property type="entry name" value="Sig_transdc_His_kin-like_C"/>
</dbReference>
<dbReference type="GO" id="GO:0005524">
    <property type="term" value="F:ATP binding"/>
    <property type="evidence" value="ECO:0007669"/>
    <property type="project" value="UniProtKB-KW"/>
</dbReference>
<dbReference type="PANTHER" id="PTHR43047">
    <property type="entry name" value="TWO-COMPONENT HISTIDINE PROTEIN KINASE"/>
    <property type="match status" value="1"/>
</dbReference>
<keyword evidence="8" id="KW-0547">Nucleotide-binding</keyword>
<proteinExistence type="predicted"/>
<evidence type="ECO:0000256" key="5">
    <source>
        <dbReference type="PROSITE-ProRule" id="PRU00169"/>
    </source>
</evidence>
<keyword evidence="3" id="KW-0808">Transferase</keyword>
<dbReference type="RefSeq" id="WP_379784335.1">
    <property type="nucleotide sequence ID" value="NZ_JBHSWW010000703.1"/>
</dbReference>
<protein>
    <recommendedName>
        <fullName evidence="2">histidine kinase</fullName>
        <ecNumber evidence="2">2.7.13.3</ecNumber>
    </recommendedName>
</protein>
<sequence>NAINYTRAENNNAKTNKILFGCRRQNGHLWLEVWDTGTGIAQEDQQRIFNEFERVQGASGDTGNGLGLGLSIAQRMAHQLGHSLELRSTLAQGSMFRIAVPLGNETLHNIKPSNQASELTGLKVLCIDNEPQIRSGLLALLTQWDCQVVTAADLGSALIQWRFPQAPDLVLADFHLDNREN</sequence>
<dbReference type="Gene3D" id="3.30.565.10">
    <property type="entry name" value="Histidine kinase-like ATPase, C-terminal domain"/>
    <property type="match status" value="1"/>
</dbReference>
<dbReference type="SUPFAM" id="SSF52172">
    <property type="entry name" value="CheY-like"/>
    <property type="match status" value="1"/>
</dbReference>
<feature type="non-terminal residue" evidence="8">
    <location>
        <position position="1"/>
    </location>
</feature>
<dbReference type="EC" id="2.7.13.3" evidence="2"/>
<dbReference type="InterPro" id="IPR001789">
    <property type="entry name" value="Sig_transdc_resp-reg_receiver"/>
</dbReference>
<comment type="catalytic activity">
    <reaction evidence="1">
        <text>ATP + protein L-histidine = ADP + protein N-phospho-L-histidine.</text>
        <dbReference type="EC" id="2.7.13.3"/>
    </reaction>
</comment>
<keyword evidence="4" id="KW-0418">Kinase</keyword>
<dbReference type="PROSITE" id="PS50110">
    <property type="entry name" value="RESPONSE_REGULATORY"/>
    <property type="match status" value="1"/>
</dbReference>
<dbReference type="CDD" id="cd00156">
    <property type="entry name" value="REC"/>
    <property type="match status" value="1"/>
</dbReference>
<keyword evidence="5" id="KW-0597">Phosphoprotein</keyword>
<dbReference type="SMART" id="SM00387">
    <property type="entry name" value="HATPase_c"/>
    <property type="match status" value="1"/>
</dbReference>
<feature type="modified residue" description="4-aspartylphosphate" evidence="5">
    <location>
        <position position="173"/>
    </location>
</feature>
<evidence type="ECO:0000313" key="9">
    <source>
        <dbReference type="Proteomes" id="UP001596442"/>
    </source>
</evidence>
<evidence type="ECO:0000256" key="1">
    <source>
        <dbReference type="ARBA" id="ARBA00000085"/>
    </source>
</evidence>
<evidence type="ECO:0000256" key="2">
    <source>
        <dbReference type="ARBA" id="ARBA00012438"/>
    </source>
</evidence>
<feature type="non-terminal residue" evidence="8">
    <location>
        <position position="181"/>
    </location>
</feature>
<dbReference type="Gene3D" id="3.40.50.2300">
    <property type="match status" value="1"/>
</dbReference>
<evidence type="ECO:0000313" key="8">
    <source>
        <dbReference type="EMBL" id="MFC6755316.1"/>
    </source>
</evidence>
<organism evidence="8 9">
    <name type="scientific">Halorubrum tibetense</name>
    <dbReference type="NCBI Taxonomy" id="175631"/>
    <lineage>
        <taxon>Archaea</taxon>
        <taxon>Methanobacteriati</taxon>
        <taxon>Methanobacteriota</taxon>
        <taxon>Stenosarchaea group</taxon>
        <taxon>Halobacteria</taxon>
        <taxon>Halobacteriales</taxon>
        <taxon>Haloferacaceae</taxon>
        <taxon>Halorubrum</taxon>
    </lineage>
</organism>
<name>A0ABD5SFY3_9EURY</name>
<dbReference type="PRINTS" id="PR00344">
    <property type="entry name" value="BCTRLSENSOR"/>
</dbReference>
<keyword evidence="8" id="KW-0067">ATP-binding</keyword>
<keyword evidence="9" id="KW-1185">Reference proteome</keyword>
<dbReference type="InterPro" id="IPR036890">
    <property type="entry name" value="HATPase_C_sf"/>
</dbReference>
<dbReference type="Proteomes" id="UP001596442">
    <property type="component" value="Unassembled WGS sequence"/>
</dbReference>